<dbReference type="SUPFAM" id="SSF47912">
    <property type="entry name" value="Wiscott-Aldrich syndrome protein, WASP, C-terminal domain"/>
    <property type="match status" value="1"/>
</dbReference>
<feature type="non-terminal residue" evidence="12">
    <location>
        <position position="540"/>
    </location>
</feature>
<dbReference type="Gene3D" id="3.90.810.10">
    <property type="entry name" value="CRIB domain"/>
    <property type="match status" value="2"/>
</dbReference>
<evidence type="ECO:0000256" key="7">
    <source>
        <dbReference type="ARBA" id="ARBA00023242"/>
    </source>
</evidence>
<dbReference type="InterPro" id="IPR000095">
    <property type="entry name" value="CRIB_dom"/>
</dbReference>
<dbReference type="InterPro" id="IPR003124">
    <property type="entry name" value="WH2_dom"/>
</dbReference>
<evidence type="ECO:0000313" key="13">
    <source>
        <dbReference type="Proteomes" id="UP001432027"/>
    </source>
</evidence>
<sequence length="540" mass="57996">MAAMAYQPYGSYSGTMRMTDQDNSDTPRRRRPQNTESALLSDSENQSLFAAVGSNGVCLSAGVAELLRASGGKWTRALRGVIAMVKDYDRRAYYLLMIDIVTGQSLWEFKVYKGFDTVFYPPQLLTFEGESDSHVYGLNFSSPKEAETFKDHLDKRSVQEMKNGPPRSDKPYRPPAPSAPSAPSTSTMPFVSASTITPAGVSPFNSSGITVAYPNTTTITRERERERDTPKSSGGTLFGMKKKNDKKKKIRKEDISNPTNFQHKAHVGWDQDTGFSNNADPDPMDETIRTILKAAGQDPSQMSKKTIKFVYDFIEKYQEAPEGQLPNGGSAFPPNQSSWGSSPSRQSPSISSPMPPPPPSRITSHSPSIAPPSRPPPPPPSSSRPLPFRPQDGPPLPPPVHSSPSAPPPPPPPPPPSSLPPIASSAPPPPPPPPPSAGPPPPSSAPAGRNNLLAEIQAGKALKSVGDQMEKKSNGGNGDSRDDVMAQIRLGTTLKPVDNTMSEKRKSGGVENVGGLAGALARALEERRMVMGGNDDDDEE</sequence>
<dbReference type="AlphaFoldDB" id="A0AAV5TME1"/>
<keyword evidence="4" id="KW-0597">Phosphoprotein</keyword>
<comment type="caution">
    <text evidence="12">The sequence shown here is derived from an EMBL/GenBank/DDBJ whole genome shotgun (WGS) entry which is preliminary data.</text>
</comment>
<feature type="compositionally biased region" description="Polar residues" evidence="8">
    <location>
        <begin position="185"/>
        <end position="215"/>
    </location>
</feature>
<evidence type="ECO:0000256" key="4">
    <source>
        <dbReference type="ARBA" id="ARBA00022553"/>
    </source>
</evidence>
<dbReference type="Proteomes" id="UP001432027">
    <property type="component" value="Unassembled WGS sequence"/>
</dbReference>
<evidence type="ECO:0000256" key="8">
    <source>
        <dbReference type="SAM" id="MobiDB-lite"/>
    </source>
</evidence>
<feature type="domain" description="CRIB" evidence="9">
    <location>
        <begin position="255"/>
        <end position="268"/>
    </location>
</feature>
<feature type="region of interest" description="Disordered" evidence="8">
    <location>
        <begin position="154"/>
        <end position="251"/>
    </location>
</feature>
<feature type="compositionally biased region" description="Pro residues" evidence="8">
    <location>
        <begin position="369"/>
        <end position="382"/>
    </location>
</feature>
<comment type="subcellular location">
    <subcellularLocation>
        <location evidence="2">Cytoplasm</location>
        <location evidence="2">Cytoskeleton</location>
    </subcellularLocation>
    <subcellularLocation>
        <location evidence="1">Nucleus</location>
    </subcellularLocation>
</comment>
<dbReference type="SMART" id="SM00246">
    <property type="entry name" value="WH2"/>
    <property type="match status" value="2"/>
</dbReference>
<evidence type="ECO:0000259" key="10">
    <source>
        <dbReference type="PROSITE" id="PS50229"/>
    </source>
</evidence>
<feature type="region of interest" description="Disordered" evidence="8">
    <location>
        <begin position="321"/>
        <end position="512"/>
    </location>
</feature>
<reference evidence="12" key="1">
    <citation type="submission" date="2023-10" db="EMBL/GenBank/DDBJ databases">
        <title>Genome assembly of Pristionchus species.</title>
        <authorList>
            <person name="Yoshida K."/>
            <person name="Sommer R.J."/>
        </authorList>
    </citation>
    <scope>NUCLEOTIDE SEQUENCE</scope>
    <source>
        <strain evidence="12">RS0144</strain>
    </source>
</reference>
<feature type="compositionally biased region" description="Basic residues" evidence="8">
    <location>
        <begin position="240"/>
        <end position="250"/>
    </location>
</feature>
<protein>
    <submittedName>
        <fullName evidence="12">Uncharacterized protein</fullName>
    </submittedName>
</protein>
<dbReference type="GO" id="GO:0003779">
    <property type="term" value="F:actin binding"/>
    <property type="evidence" value="ECO:0007669"/>
    <property type="project" value="InterPro"/>
</dbReference>
<feature type="compositionally biased region" description="Pro residues" evidence="8">
    <location>
        <begin position="392"/>
        <end position="419"/>
    </location>
</feature>
<dbReference type="Pfam" id="PF00786">
    <property type="entry name" value="PBD"/>
    <property type="match status" value="1"/>
</dbReference>
<dbReference type="GO" id="GO:0005634">
    <property type="term" value="C:nucleus"/>
    <property type="evidence" value="ECO:0007669"/>
    <property type="project" value="UniProtKB-SubCell"/>
</dbReference>
<feature type="domain" description="WH2" evidence="11">
    <location>
        <begin position="448"/>
        <end position="465"/>
    </location>
</feature>
<dbReference type="GO" id="GO:0005856">
    <property type="term" value="C:cytoskeleton"/>
    <property type="evidence" value="ECO:0007669"/>
    <property type="project" value="UniProtKB-SubCell"/>
</dbReference>
<dbReference type="EMBL" id="BTSX01000004">
    <property type="protein sequence ID" value="GMS95342.1"/>
    <property type="molecule type" value="Genomic_DNA"/>
</dbReference>
<dbReference type="InterPro" id="IPR000697">
    <property type="entry name" value="WH1/EVH1_dom"/>
</dbReference>
<dbReference type="InterPro" id="IPR011993">
    <property type="entry name" value="PH-like_dom_sf"/>
</dbReference>
<gene>
    <name evidence="12" type="ORF">PENTCL1PPCAC_17517</name>
</gene>
<feature type="domain" description="WH1" evidence="10">
    <location>
        <begin position="51"/>
        <end position="160"/>
    </location>
</feature>
<keyword evidence="7" id="KW-0539">Nucleus</keyword>
<keyword evidence="3" id="KW-0963">Cytoplasm</keyword>
<accession>A0AAV5TME1</accession>
<keyword evidence="6" id="KW-0206">Cytoskeleton</keyword>
<feature type="region of interest" description="Disordered" evidence="8">
    <location>
        <begin position="13"/>
        <end position="38"/>
    </location>
</feature>
<feature type="compositionally biased region" description="Basic and acidic residues" evidence="8">
    <location>
        <begin position="468"/>
        <end position="484"/>
    </location>
</feature>
<feature type="compositionally biased region" description="Low complexity" evidence="8">
    <location>
        <begin position="333"/>
        <end position="352"/>
    </location>
</feature>
<dbReference type="InterPro" id="IPR011026">
    <property type="entry name" value="WAS_C"/>
</dbReference>
<evidence type="ECO:0000259" key="9">
    <source>
        <dbReference type="PROSITE" id="PS50108"/>
    </source>
</evidence>
<name>A0AAV5TME1_9BILA</name>
<feature type="domain" description="WH2" evidence="11">
    <location>
        <begin position="480"/>
        <end position="497"/>
    </location>
</feature>
<dbReference type="Pfam" id="PF02205">
    <property type="entry name" value="WH2"/>
    <property type="match status" value="2"/>
</dbReference>
<organism evidence="12 13">
    <name type="scientific">Pristionchus entomophagus</name>
    <dbReference type="NCBI Taxonomy" id="358040"/>
    <lineage>
        <taxon>Eukaryota</taxon>
        <taxon>Metazoa</taxon>
        <taxon>Ecdysozoa</taxon>
        <taxon>Nematoda</taxon>
        <taxon>Chromadorea</taxon>
        <taxon>Rhabditida</taxon>
        <taxon>Rhabditina</taxon>
        <taxon>Diplogasteromorpha</taxon>
        <taxon>Diplogasteroidea</taxon>
        <taxon>Neodiplogasteridae</taxon>
        <taxon>Pristionchus</taxon>
    </lineage>
</organism>
<dbReference type="PROSITE" id="PS50229">
    <property type="entry name" value="WH1"/>
    <property type="match status" value="1"/>
</dbReference>
<dbReference type="Gene3D" id="2.30.29.30">
    <property type="entry name" value="Pleckstrin-homology domain (PH domain)/Phosphotyrosine-binding domain (PTB)"/>
    <property type="match status" value="1"/>
</dbReference>
<feature type="compositionally biased region" description="Basic and acidic residues" evidence="8">
    <location>
        <begin position="220"/>
        <end position="230"/>
    </location>
</feature>
<dbReference type="SMART" id="SM00285">
    <property type="entry name" value="PBD"/>
    <property type="match status" value="1"/>
</dbReference>
<dbReference type="InterPro" id="IPR036936">
    <property type="entry name" value="CRIB_dom_sf"/>
</dbReference>
<evidence type="ECO:0000256" key="3">
    <source>
        <dbReference type="ARBA" id="ARBA00022490"/>
    </source>
</evidence>
<feature type="compositionally biased region" description="Pro residues" evidence="8">
    <location>
        <begin position="426"/>
        <end position="444"/>
    </location>
</feature>
<evidence type="ECO:0000256" key="2">
    <source>
        <dbReference type="ARBA" id="ARBA00004245"/>
    </source>
</evidence>
<dbReference type="PROSITE" id="PS51082">
    <property type="entry name" value="WH2"/>
    <property type="match status" value="2"/>
</dbReference>
<dbReference type="Pfam" id="PF00568">
    <property type="entry name" value="WH1"/>
    <property type="match status" value="1"/>
</dbReference>
<dbReference type="PROSITE" id="PS50108">
    <property type="entry name" value="CRIB"/>
    <property type="match status" value="1"/>
</dbReference>
<dbReference type="GO" id="GO:0007015">
    <property type="term" value="P:actin filament organization"/>
    <property type="evidence" value="ECO:0007669"/>
    <property type="project" value="InterPro"/>
</dbReference>
<evidence type="ECO:0000256" key="1">
    <source>
        <dbReference type="ARBA" id="ARBA00004123"/>
    </source>
</evidence>
<dbReference type="PRINTS" id="PR01217">
    <property type="entry name" value="PRICHEXTENSN"/>
</dbReference>
<evidence type="ECO:0000313" key="12">
    <source>
        <dbReference type="EMBL" id="GMS95342.1"/>
    </source>
</evidence>
<dbReference type="SMART" id="SM00461">
    <property type="entry name" value="WH1"/>
    <property type="match status" value="1"/>
</dbReference>
<dbReference type="SUPFAM" id="SSF50729">
    <property type="entry name" value="PH domain-like"/>
    <property type="match status" value="1"/>
</dbReference>
<evidence type="ECO:0000256" key="5">
    <source>
        <dbReference type="ARBA" id="ARBA00022737"/>
    </source>
</evidence>
<proteinExistence type="predicted"/>
<keyword evidence="13" id="KW-1185">Reference proteome</keyword>
<evidence type="ECO:0000256" key="6">
    <source>
        <dbReference type="ARBA" id="ARBA00023212"/>
    </source>
</evidence>
<evidence type="ECO:0000259" key="11">
    <source>
        <dbReference type="PROSITE" id="PS51082"/>
    </source>
</evidence>
<keyword evidence="5" id="KW-0677">Repeat</keyword>
<dbReference type="CDD" id="cd00132">
    <property type="entry name" value="CRIB"/>
    <property type="match status" value="1"/>
</dbReference>